<evidence type="ECO:0000313" key="1">
    <source>
        <dbReference type="EMBL" id="EHJ05591.1"/>
    </source>
</evidence>
<dbReference type="RefSeq" id="WP_008170916.1">
    <property type="nucleotide sequence ID" value="NZ_AGTR01000016.1"/>
</dbReference>
<gene>
    <name evidence="1" type="ORF">KYE_04771</name>
</gene>
<sequence length="111" mass="13049">MYVKRNEQRIVAVSEDYLDGFEKVDQTDPELQVFLAEKTDPNRNRRFRESDSSLIRVIEDLVDLLSSKGIIRFTDLPPEAQKKLMERKSMRGNDDDLNLIDHRGDDLFDFD</sequence>
<dbReference type="EMBL" id="AGTR01000016">
    <property type="protein sequence ID" value="EHJ05591.1"/>
    <property type="molecule type" value="Genomic_DNA"/>
</dbReference>
<organism evidence="1 2">
    <name type="scientific">Marinobacter manganoxydans MnI7-9</name>
    <dbReference type="NCBI Taxonomy" id="1094979"/>
    <lineage>
        <taxon>Bacteria</taxon>
        <taxon>Pseudomonadati</taxon>
        <taxon>Pseudomonadota</taxon>
        <taxon>Gammaproteobacteria</taxon>
        <taxon>Pseudomonadales</taxon>
        <taxon>Marinobacteraceae</taxon>
        <taxon>Marinobacter</taxon>
    </lineage>
</organism>
<evidence type="ECO:0008006" key="3">
    <source>
        <dbReference type="Google" id="ProtNLM"/>
    </source>
</evidence>
<dbReference type="Proteomes" id="UP000003208">
    <property type="component" value="Unassembled WGS sequence"/>
</dbReference>
<accession>G6YQ85</accession>
<evidence type="ECO:0000313" key="2">
    <source>
        <dbReference type="Proteomes" id="UP000003208"/>
    </source>
</evidence>
<dbReference type="PATRIC" id="fig|1094979.3.peg.914"/>
<dbReference type="AlphaFoldDB" id="G6YQ85"/>
<proteinExistence type="predicted"/>
<reference evidence="1 2" key="1">
    <citation type="journal article" date="2012" name="J. Bacteriol.">
        <title>Genome sequence of deep-sea manganese-oxidizing bacterium Marinobacter manganoxydans MnI7-9.</title>
        <authorList>
            <person name="Wang H."/>
            <person name="Li H."/>
            <person name="Shao Z."/>
            <person name="Liao S."/>
            <person name="Johnstone L."/>
            <person name="Rensing C."/>
            <person name="Wang G."/>
        </authorList>
    </citation>
    <scope>NUCLEOTIDE SEQUENCE [LARGE SCALE GENOMIC DNA]</scope>
    <source>
        <strain evidence="1 2">MnI7-9</strain>
    </source>
</reference>
<keyword evidence="2" id="KW-1185">Reference proteome</keyword>
<name>G6YQ85_9GAMM</name>
<protein>
    <recommendedName>
        <fullName evidence="3">Tryptophan synthase subunit beta like protein</fullName>
    </recommendedName>
</protein>